<dbReference type="HOGENOM" id="CLU_131496_10_1_1"/>
<dbReference type="Pfam" id="PF03992">
    <property type="entry name" value="ABM"/>
    <property type="match status" value="1"/>
</dbReference>
<evidence type="ECO:0000313" key="2">
    <source>
        <dbReference type="EMBL" id="KIO22386.1"/>
    </source>
</evidence>
<dbReference type="InterPro" id="IPR007138">
    <property type="entry name" value="ABM_dom"/>
</dbReference>
<dbReference type="Gene3D" id="3.30.70.100">
    <property type="match status" value="1"/>
</dbReference>
<reference evidence="3" key="2">
    <citation type="submission" date="2015-01" db="EMBL/GenBank/DDBJ databases">
        <title>Evolutionary Origins and Diversification of the Mycorrhizal Mutualists.</title>
        <authorList>
            <consortium name="DOE Joint Genome Institute"/>
            <consortium name="Mycorrhizal Genomics Consortium"/>
            <person name="Kohler A."/>
            <person name="Kuo A."/>
            <person name="Nagy L.G."/>
            <person name="Floudas D."/>
            <person name="Copeland A."/>
            <person name="Barry K.W."/>
            <person name="Cichocki N."/>
            <person name="Veneault-Fourrey C."/>
            <person name="LaButti K."/>
            <person name="Lindquist E.A."/>
            <person name="Lipzen A."/>
            <person name="Lundell T."/>
            <person name="Morin E."/>
            <person name="Murat C."/>
            <person name="Riley R."/>
            <person name="Ohm R."/>
            <person name="Sun H."/>
            <person name="Tunlid A."/>
            <person name="Henrissat B."/>
            <person name="Grigoriev I.V."/>
            <person name="Hibbett D.S."/>
            <person name="Martin F."/>
        </authorList>
    </citation>
    <scope>NUCLEOTIDE SEQUENCE [LARGE SCALE GENOMIC DNA]</scope>
    <source>
        <strain evidence="3">MUT 4182</strain>
    </source>
</reference>
<keyword evidence="3" id="KW-1185">Reference proteome</keyword>
<evidence type="ECO:0000313" key="3">
    <source>
        <dbReference type="Proteomes" id="UP000054248"/>
    </source>
</evidence>
<dbReference type="OrthoDB" id="10011777at2759"/>
<dbReference type="AlphaFoldDB" id="A0A0C3QBD5"/>
<accession>A0A0C3QBD5</accession>
<dbReference type="SUPFAM" id="SSF54909">
    <property type="entry name" value="Dimeric alpha+beta barrel"/>
    <property type="match status" value="1"/>
</dbReference>
<evidence type="ECO:0000259" key="1">
    <source>
        <dbReference type="Pfam" id="PF03992"/>
    </source>
</evidence>
<dbReference type="EMBL" id="KN823111">
    <property type="protein sequence ID" value="KIO22386.1"/>
    <property type="molecule type" value="Genomic_DNA"/>
</dbReference>
<feature type="domain" description="ABM" evidence="1">
    <location>
        <begin position="27"/>
        <end position="86"/>
    </location>
</feature>
<dbReference type="InterPro" id="IPR011008">
    <property type="entry name" value="Dimeric_a/b-barrel"/>
</dbReference>
<proteinExistence type="predicted"/>
<protein>
    <recommendedName>
        <fullName evidence="1">ABM domain-containing protein</fullName>
    </recommendedName>
</protein>
<gene>
    <name evidence="2" type="ORF">M407DRAFT_245192</name>
</gene>
<sequence length="104" mass="11897">MSQDLSQFPSGKIILNAHIEAVSVNAADQLAQLILAVKKNVEEAEPDCLTYRLSQFENKLMVFEEYKDQKAIELHRESEAYKAFREAVKTLSAKPPHIAFYREL</sequence>
<name>A0A0C3QBD5_9AGAM</name>
<dbReference type="Proteomes" id="UP000054248">
    <property type="component" value="Unassembled WGS sequence"/>
</dbReference>
<reference evidence="2 3" key="1">
    <citation type="submission" date="2014-04" db="EMBL/GenBank/DDBJ databases">
        <authorList>
            <consortium name="DOE Joint Genome Institute"/>
            <person name="Kuo A."/>
            <person name="Girlanda M."/>
            <person name="Perotto S."/>
            <person name="Kohler A."/>
            <person name="Nagy L.G."/>
            <person name="Floudas D."/>
            <person name="Copeland A."/>
            <person name="Barry K.W."/>
            <person name="Cichocki N."/>
            <person name="Veneault-Fourrey C."/>
            <person name="LaButti K."/>
            <person name="Lindquist E.A."/>
            <person name="Lipzen A."/>
            <person name="Lundell T."/>
            <person name="Morin E."/>
            <person name="Murat C."/>
            <person name="Sun H."/>
            <person name="Tunlid A."/>
            <person name="Henrissat B."/>
            <person name="Grigoriev I.V."/>
            <person name="Hibbett D.S."/>
            <person name="Martin F."/>
            <person name="Nordberg H.P."/>
            <person name="Cantor M.N."/>
            <person name="Hua S.X."/>
        </authorList>
    </citation>
    <scope>NUCLEOTIDE SEQUENCE [LARGE SCALE GENOMIC DNA]</scope>
    <source>
        <strain evidence="2 3">MUT 4182</strain>
    </source>
</reference>
<organism evidence="2 3">
    <name type="scientific">Tulasnella calospora MUT 4182</name>
    <dbReference type="NCBI Taxonomy" id="1051891"/>
    <lineage>
        <taxon>Eukaryota</taxon>
        <taxon>Fungi</taxon>
        <taxon>Dikarya</taxon>
        <taxon>Basidiomycota</taxon>
        <taxon>Agaricomycotina</taxon>
        <taxon>Agaricomycetes</taxon>
        <taxon>Cantharellales</taxon>
        <taxon>Tulasnellaceae</taxon>
        <taxon>Tulasnella</taxon>
    </lineage>
</organism>